<dbReference type="AlphaFoldDB" id="F8AM82"/>
<dbReference type="PANTHER" id="PTHR42680:SF3">
    <property type="entry name" value="DCTP DEAMINASE"/>
    <property type="match status" value="1"/>
</dbReference>
<dbReference type="KEGG" id="mok:Metok_0793"/>
<comment type="similarity">
    <text evidence="3">Belongs to the dCTP deaminase family.</text>
</comment>
<evidence type="ECO:0000313" key="5">
    <source>
        <dbReference type="Proteomes" id="UP000009296"/>
    </source>
</evidence>
<dbReference type="CDD" id="cd07557">
    <property type="entry name" value="trimeric_dUTPase"/>
    <property type="match status" value="1"/>
</dbReference>
<dbReference type="STRING" id="647113.Metok_0793"/>
<feature type="binding site" evidence="3">
    <location>
        <position position="192"/>
    </location>
    <ligand>
        <name>dCTP</name>
        <dbReference type="ChEBI" id="CHEBI:61481"/>
    </ligand>
</feature>
<keyword evidence="5" id="KW-1185">Reference proteome</keyword>
<reference evidence="4" key="1">
    <citation type="submission" date="2011-05" db="EMBL/GenBank/DDBJ databases">
        <title>Complete sequence of chromosome of Methanothermococcus okinawensis IH1.</title>
        <authorList>
            <consortium name="US DOE Joint Genome Institute"/>
            <person name="Lucas S."/>
            <person name="Han J."/>
            <person name="Lapidus A."/>
            <person name="Cheng J.-F."/>
            <person name="Goodwin L."/>
            <person name="Pitluck S."/>
            <person name="Peters L."/>
            <person name="Mikhailova N."/>
            <person name="Held B."/>
            <person name="Han C."/>
            <person name="Tapia R."/>
            <person name="Land M."/>
            <person name="Hauser L."/>
            <person name="Kyrpides N."/>
            <person name="Ivanova N."/>
            <person name="Pagani I."/>
            <person name="Sieprawska-Lupa M."/>
            <person name="Takai K."/>
            <person name="Miyazaki J."/>
            <person name="Whitman W."/>
            <person name="Woyke T."/>
        </authorList>
    </citation>
    <scope>NUCLEOTIDE SEQUENCE</scope>
    <source>
        <strain evidence="4">IH1</strain>
    </source>
</reference>
<feature type="active site" description="Proton donor/acceptor" evidence="3">
    <location>
        <position position="149"/>
    </location>
</feature>
<dbReference type="EC" id="3.5.4.30" evidence="3"/>
<dbReference type="SUPFAM" id="SSF51283">
    <property type="entry name" value="dUTPase-like"/>
    <property type="match status" value="1"/>
</dbReference>
<dbReference type="InterPro" id="IPR033704">
    <property type="entry name" value="dUTPase_trimeric"/>
</dbReference>
<keyword evidence="1 3" id="KW-0378">Hydrolase</keyword>
<dbReference type="Proteomes" id="UP000009296">
    <property type="component" value="Chromosome"/>
</dbReference>
<dbReference type="eggNOG" id="arCOG04048">
    <property type="taxonomic scope" value="Archaea"/>
</dbReference>
<dbReference type="GO" id="GO:0033973">
    <property type="term" value="F:dCTP deaminase (dUMP-forming) activity"/>
    <property type="evidence" value="ECO:0007669"/>
    <property type="project" value="UniProtKB-UniRule"/>
</dbReference>
<dbReference type="EMBL" id="CP002792">
    <property type="protein sequence ID" value="AEH06770.1"/>
    <property type="molecule type" value="Genomic_DNA"/>
</dbReference>
<accession>F8AM82</accession>
<comment type="catalytic activity">
    <reaction evidence="3">
        <text>dCTP + 2 H2O = dUMP + NH4(+) + diphosphate</text>
        <dbReference type="Rhea" id="RHEA:19205"/>
        <dbReference type="ChEBI" id="CHEBI:15377"/>
        <dbReference type="ChEBI" id="CHEBI:28938"/>
        <dbReference type="ChEBI" id="CHEBI:33019"/>
        <dbReference type="ChEBI" id="CHEBI:61481"/>
        <dbReference type="ChEBI" id="CHEBI:246422"/>
        <dbReference type="EC" id="3.5.4.30"/>
    </reaction>
</comment>
<feature type="site" description="Important for bifunctional activity" evidence="3">
    <location>
        <begin position="136"/>
        <end position="137"/>
    </location>
</feature>
<feature type="binding site" evidence="3">
    <location>
        <position position="139"/>
    </location>
    <ligand>
        <name>dCTP</name>
        <dbReference type="ChEBI" id="CHEBI:61481"/>
    </ligand>
</feature>
<feature type="binding site" evidence="3">
    <location>
        <begin position="121"/>
        <end position="126"/>
    </location>
    <ligand>
        <name>dCTP</name>
        <dbReference type="ChEBI" id="CHEBI:61481"/>
    </ligand>
</feature>
<keyword evidence="2 3" id="KW-0546">Nucleotide metabolism</keyword>
<comment type="function">
    <text evidence="3">Bifunctional enzyme that catalyzes both the deamination of dCTP to dUTP and the hydrolysis of dUTP to dUMP without releasing the toxic dUTP intermediate.</text>
</comment>
<evidence type="ECO:0000256" key="1">
    <source>
        <dbReference type="ARBA" id="ARBA00022801"/>
    </source>
</evidence>
<keyword evidence="3" id="KW-0547">Nucleotide-binding</keyword>
<dbReference type="PANTHER" id="PTHR42680">
    <property type="entry name" value="DCTP DEAMINASE"/>
    <property type="match status" value="1"/>
</dbReference>
<feature type="binding site" evidence="3">
    <location>
        <position position="167"/>
    </location>
    <ligand>
        <name>dCTP</name>
        <dbReference type="ChEBI" id="CHEBI:61481"/>
    </ligand>
</feature>
<dbReference type="GO" id="GO:0006226">
    <property type="term" value="P:dUMP biosynthetic process"/>
    <property type="evidence" value="ECO:0007669"/>
    <property type="project" value="UniProtKB-UniRule"/>
</dbReference>
<dbReference type="Gene3D" id="2.70.40.10">
    <property type="match status" value="1"/>
</dbReference>
<evidence type="ECO:0000256" key="2">
    <source>
        <dbReference type="ARBA" id="ARBA00023080"/>
    </source>
</evidence>
<dbReference type="InterPro" id="IPR036157">
    <property type="entry name" value="dUTPase-like_sf"/>
</dbReference>
<dbReference type="GO" id="GO:0006229">
    <property type="term" value="P:dUTP biosynthetic process"/>
    <property type="evidence" value="ECO:0007669"/>
    <property type="project" value="InterPro"/>
</dbReference>
<comment type="pathway">
    <text evidence="3">Pyrimidine metabolism; dUMP biosynthesis; dUMP from dCTP: step 1/1.</text>
</comment>
<feature type="binding site" evidence="3">
    <location>
        <position position="188"/>
    </location>
    <ligand>
        <name>dCTP</name>
        <dbReference type="ChEBI" id="CHEBI:61481"/>
    </ligand>
</feature>
<evidence type="ECO:0000313" key="4">
    <source>
        <dbReference type="EMBL" id="AEH06770.1"/>
    </source>
</evidence>
<sequence length="209" mass="23825">MVKIMILSDRDILEYVESGKLFIEPFNMDFVGPCSYDVTLGDEFIVYNDEVYDLKEKLNHEKFKIKNSIMVCPLYHKLDDDIIDYYKETYKVDTVVDGGLLGTTNEYIKLSNDVCAQYQGRSSFGRVFLQSHQTAGWIDAGFMGKITLEIVAYDKPVILYKNQRIGQLIFTKTLSPANVGYCDRVSSKYGGQDSVMPSLICKELNALKK</sequence>
<dbReference type="GO" id="GO:0000166">
    <property type="term" value="F:nucleotide binding"/>
    <property type="evidence" value="ECO:0007669"/>
    <property type="project" value="UniProtKB-KW"/>
</dbReference>
<organism evidence="4 5">
    <name type="scientific">Methanothermococcus okinawensis (strain DSM 14208 / JCM 11175 / IH1)</name>
    <dbReference type="NCBI Taxonomy" id="647113"/>
    <lineage>
        <taxon>Archaea</taxon>
        <taxon>Methanobacteriati</taxon>
        <taxon>Methanobacteriota</taxon>
        <taxon>Methanomada group</taxon>
        <taxon>Methanococci</taxon>
        <taxon>Methanococcales</taxon>
        <taxon>Methanococcaceae</taxon>
        <taxon>Methanothermococcus</taxon>
    </lineage>
</organism>
<proteinExistence type="inferred from homology"/>
<gene>
    <name evidence="3" type="primary">dcd</name>
    <name evidence="4" type="ordered locus">Metok_0793</name>
</gene>
<protein>
    <recommendedName>
        <fullName evidence="3">dCTP deaminase, dUMP-forming</fullName>
        <ecNumber evidence="3">3.5.4.30</ecNumber>
    </recommendedName>
    <alternativeName>
        <fullName evidence="3">Bifunctional dCTP deaminase:dUTPase</fullName>
    </alternativeName>
    <alternativeName>
        <fullName evidence="3">DCD-DUT</fullName>
    </alternativeName>
</protein>
<evidence type="ECO:0000256" key="3">
    <source>
        <dbReference type="HAMAP-Rule" id="MF_00146"/>
    </source>
</evidence>
<comment type="subunit">
    <text evidence="3">Homotrimer.</text>
</comment>
<feature type="binding site" evidence="3">
    <location>
        <position position="181"/>
    </location>
    <ligand>
        <name>dCTP</name>
        <dbReference type="ChEBI" id="CHEBI:61481"/>
    </ligand>
</feature>
<name>F8AM82_METOI</name>
<dbReference type="GO" id="GO:0008829">
    <property type="term" value="F:dCTP deaminase activity"/>
    <property type="evidence" value="ECO:0007669"/>
    <property type="project" value="InterPro"/>
</dbReference>
<dbReference type="UniPathway" id="UPA00610">
    <property type="reaction ID" value="UER00667"/>
</dbReference>
<dbReference type="InterPro" id="IPR011962">
    <property type="entry name" value="dCTP_deaminase"/>
</dbReference>
<dbReference type="Pfam" id="PF22769">
    <property type="entry name" value="DCD"/>
    <property type="match status" value="1"/>
</dbReference>
<dbReference type="HOGENOM" id="CLU_087476_2_1_2"/>
<feature type="binding site" evidence="3">
    <location>
        <begin position="147"/>
        <end position="149"/>
    </location>
    <ligand>
        <name>dCTP</name>
        <dbReference type="ChEBI" id="CHEBI:61481"/>
    </ligand>
</feature>
<dbReference type="NCBIfam" id="TIGR02274">
    <property type="entry name" value="dCTP_deam"/>
    <property type="match status" value="1"/>
</dbReference>
<dbReference type="HAMAP" id="MF_00146">
    <property type="entry name" value="dCTP_deaminase"/>
    <property type="match status" value="1"/>
</dbReference>